<dbReference type="InterPro" id="IPR055357">
    <property type="entry name" value="LRR_At1g61320_AtMIF1"/>
</dbReference>
<sequence>MTKSSNKQMKYFYNLPEDLVVRVSSFLPIKSLSKNRVVSKLFRHAQIRSLDLDFSGISSVTQNQSDAINIIQNVFNKHEGSEINRFVLCLKEIGGEESITSWINTCIGKNIQEIVLDFSKSKDVMEISIDFSAIETLTVLNLRWCKFEIPNNSPKGLKLLRSLSLMRTNVTKEMINAIFTNCNDLEFLELIDCSMYGLLSIPAQNHKKFKSLVVSSMPYLMDIVSCAPTLEYFKYDGYVTNVIFLRTDALKEANLNYTRYRRIYDSSEIVVSNMKHYTKVYVLTTTNIFLEALTKRYVGGRRLERKGTFKFENLTDFKIFFKAPTLCTLFDIVEFLKNCPKLKRVVIDVPFSLSPPPLFTKWLPKVIKKFFSWYVQIQNFTFAHRLEFWQIHHKEEIENNNSHLMFLNEVKIIGYKGHWHELDIVEFFVKNAPSLVKLELQMPKNAKTKVHAPDYGRINFIKSIFPAIKVTEV</sequence>
<dbReference type="SUPFAM" id="SSF52047">
    <property type="entry name" value="RNI-like"/>
    <property type="match status" value="1"/>
</dbReference>
<dbReference type="PANTHER" id="PTHR34145:SF54">
    <property type="entry name" value="FBD-ASSOCIATED F-BOX PLANT PROTEIN"/>
    <property type="match status" value="1"/>
</dbReference>
<dbReference type="Gene3D" id="3.80.10.10">
    <property type="entry name" value="Ribonuclease Inhibitor"/>
    <property type="match status" value="1"/>
</dbReference>
<feature type="domain" description="At1g61320/AtMIF1 LRR" evidence="1">
    <location>
        <begin position="75"/>
        <end position="349"/>
    </location>
</feature>
<dbReference type="InterPro" id="IPR036047">
    <property type="entry name" value="F-box-like_dom_sf"/>
</dbReference>
<reference evidence="3" key="1">
    <citation type="journal article" date="2013" name="Nat. Genet.">
        <title>The Capsella rubella genome and the genomic consequences of rapid mating system evolution.</title>
        <authorList>
            <person name="Slotte T."/>
            <person name="Hazzouri K.M."/>
            <person name="Agren J.A."/>
            <person name="Koenig D."/>
            <person name="Maumus F."/>
            <person name="Guo Y.L."/>
            <person name="Steige K."/>
            <person name="Platts A.E."/>
            <person name="Escobar J.S."/>
            <person name="Newman L.K."/>
            <person name="Wang W."/>
            <person name="Mandakova T."/>
            <person name="Vello E."/>
            <person name="Smith L.M."/>
            <person name="Henz S.R."/>
            <person name="Steffen J."/>
            <person name="Takuno S."/>
            <person name="Brandvain Y."/>
            <person name="Coop G."/>
            <person name="Andolfatto P."/>
            <person name="Hu T.T."/>
            <person name="Blanchette M."/>
            <person name="Clark R.M."/>
            <person name="Quesneville H."/>
            <person name="Nordborg M."/>
            <person name="Gaut B.S."/>
            <person name="Lysak M.A."/>
            <person name="Jenkins J."/>
            <person name="Grimwood J."/>
            <person name="Chapman J."/>
            <person name="Prochnik S."/>
            <person name="Shu S."/>
            <person name="Rokhsar D."/>
            <person name="Schmutz J."/>
            <person name="Weigel D."/>
            <person name="Wright S.I."/>
        </authorList>
    </citation>
    <scope>NUCLEOTIDE SEQUENCE [LARGE SCALE GENOMIC DNA]</scope>
    <source>
        <strain evidence="3">cv. Monte Gargano</strain>
    </source>
</reference>
<dbReference type="Pfam" id="PF23622">
    <property type="entry name" value="LRR_At1g61320_AtMIF1"/>
    <property type="match status" value="1"/>
</dbReference>
<organism evidence="2 3">
    <name type="scientific">Capsella rubella</name>
    <dbReference type="NCBI Taxonomy" id="81985"/>
    <lineage>
        <taxon>Eukaryota</taxon>
        <taxon>Viridiplantae</taxon>
        <taxon>Streptophyta</taxon>
        <taxon>Embryophyta</taxon>
        <taxon>Tracheophyta</taxon>
        <taxon>Spermatophyta</taxon>
        <taxon>Magnoliopsida</taxon>
        <taxon>eudicotyledons</taxon>
        <taxon>Gunneridae</taxon>
        <taxon>Pentapetalae</taxon>
        <taxon>rosids</taxon>
        <taxon>malvids</taxon>
        <taxon>Brassicales</taxon>
        <taxon>Brassicaceae</taxon>
        <taxon>Camelineae</taxon>
        <taxon>Capsella</taxon>
    </lineage>
</organism>
<accession>R0HXK6</accession>
<gene>
    <name evidence="2" type="ORF">CARUB_v10022085mg</name>
</gene>
<evidence type="ECO:0000313" key="2">
    <source>
        <dbReference type="EMBL" id="EOA34539.1"/>
    </source>
</evidence>
<evidence type="ECO:0000313" key="3">
    <source>
        <dbReference type="Proteomes" id="UP000029121"/>
    </source>
</evidence>
<dbReference type="InterPro" id="IPR032675">
    <property type="entry name" value="LRR_dom_sf"/>
</dbReference>
<name>R0HXK6_9BRAS</name>
<dbReference type="Proteomes" id="UP000029121">
    <property type="component" value="Unassembled WGS sequence"/>
</dbReference>
<dbReference type="SUPFAM" id="SSF81383">
    <property type="entry name" value="F-box domain"/>
    <property type="match status" value="1"/>
</dbReference>
<keyword evidence="3" id="KW-1185">Reference proteome</keyword>
<dbReference type="InterPro" id="IPR053772">
    <property type="entry name" value="At1g61320/At1g61330-like"/>
</dbReference>
<proteinExistence type="predicted"/>
<dbReference type="eggNOG" id="ENOG502RYMX">
    <property type="taxonomic scope" value="Eukaryota"/>
</dbReference>
<dbReference type="EMBL" id="KB870806">
    <property type="protein sequence ID" value="EOA34539.1"/>
    <property type="molecule type" value="Genomic_DNA"/>
</dbReference>
<evidence type="ECO:0000259" key="1">
    <source>
        <dbReference type="Pfam" id="PF23622"/>
    </source>
</evidence>
<dbReference type="PANTHER" id="PTHR34145">
    <property type="entry name" value="OS02G0105600 PROTEIN"/>
    <property type="match status" value="1"/>
</dbReference>
<protein>
    <recommendedName>
        <fullName evidence="1">At1g61320/AtMIF1 LRR domain-containing protein</fullName>
    </recommendedName>
</protein>
<dbReference type="AlphaFoldDB" id="R0HXK6"/>